<keyword evidence="2" id="KW-1185">Reference proteome</keyword>
<reference evidence="1" key="1">
    <citation type="submission" date="2023-10" db="EMBL/GenBank/DDBJ databases">
        <authorList>
            <person name="Chen Y."/>
            <person name="Shah S."/>
            <person name="Dougan E. K."/>
            <person name="Thang M."/>
            <person name="Chan C."/>
        </authorList>
    </citation>
    <scope>NUCLEOTIDE SEQUENCE [LARGE SCALE GENOMIC DNA]</scope>
</reference>
<dbReference type="Proteomes" id="UP001189429">
    <property type="component" value="Unassembled WGS sequence"/>
</dbReference>
<organism evidence="1 2">
    <name type="scientific">Prorocentrum cordatum</name>
    <dbReference type="NCBI Taxonomy" id="2364126"/>
    <lineage>
        <taxon>Eukaryota</taxon>
        <taxon>Sar</taxon>
        <taxon>Alveolata</taxon>
        <taxon>Dinophyceae</taxon>
        <taxon>Prorocentrales</taxon>
        <taxon>Prorocentraceae</taxon>
        <taxon>Prorocentrum</taxon>
    </lineage>
</organism>
<comment type="caution">
    <text evidence="1">The sequence shown here is derived from an EMBL/GenBank/DDBJ whole genome shotgun (WGS) entry which is preliminary data.</text>
</comment>
<evidence type="ECO:0000313" key="2">
    <source>
        <dbReference type="Proteomes" id="UP001189429"/>
    </source>
</evidence>
<sequence length="227" mass="25496">MAQGSPPPPSNKVFRKLRSEAKSGLDLATRILMMEETRAVVQGACMLARPVAEEHAMTAAILKTKSGTLEWSIEMAFGERVGHLGDIFKQLLDPGLLVTTGLFSCKCDDSADFDDDVIKRILESYVTYSRELLFGEIMLLRSYSDDLPLALAMMMSSDDVKRARGADCLRIIFARVTECEKVALNDSWLRQFILNVRTRAWSRCGRRGDAGACLRFSFSQFSPRHRF</sequence>
<gene>
    <name evidence="1" type="ORF">PCOR1329_LOCUS8833</name>
</gene>
<evidence type="ECO:0008006" key="3">
    <source>
        <dbReference type="Google" id="ProtNLM"/>
    </source>
</evidence>
<proteinExistence type="predicted"/>
<accession>A0ABN9Q8H1</accession>
<protein>
    <recommendedName>
        <fullName evidence="3">HEAT repeat-containing protein 1</fullName>
    </recommendedName>
</protein>
<evidence type="ECO:0000313" key="1">
    <source>
        <dbReference type="EMBL" id="CAK0800776.1"/>
    </source>
</evidence>
<name>A0ABN9Q8H1_9DINO</name>
<dbReference type="EMBL" id="CAUYUJ010002442">
    <property type="protein sequence ID" value="CAK0800776.1"/>
    <property type="molecule type" value="Genomic_DNA"/>
</dbReference>